<keyword evidence="3" id="KW-0328">Glycosyltransferase</keyword>
<organism evidence="12 13">
    <name type="scientific">Etheostoma spectabile</name>
    <name type="common">orangethroat darter</name>
    <dbReference type="NCBI Taxonomy" id="54343"/>
    <lineage>
        <taxon>Eukaryota</taxon>
        <taxon>Metazoa</taxon>
        <taxon>Chordata</taxon>
        <taxon>Craniata</taxon>
        <taxon>Vertebrata</taxon>
        <taxon>Euteleostomi</taxon>
        <taxon>Actinopterygii</taxon>
        <taxon>Neopterygii</taxon>
        <taxon>Teleostei</taxon>
        <taxon>Neoteleostei</taxon>
        <taxon>Acanthomorphata</taxon>
        <taxon>Eupercaria</taxon>
        <taxon>Perciformes</taxon>
        <taxon>Percoidei</taxon>
        <taxon>Percidae</taxon>
        <taxon>Etheostomatinae</taxon>
        <taxon>Etheostoma</taxon>
    </lineage>
</organism>
<proteinExistence type="inferred from homology"/>
<evidence type="ECO:0000256" key="3">
    <source>
        <dbReference type="ARBA" id="ARBA00022676"/>
    </source>
</evidence>
<name>A0A5J5CV57_9PERO</name>
<keyword evidence="5" id="KW-0812">Transmembrane</keyword>
<keyword evidence="10" id="KW-1015">Disulfide bond</keyword>
<evidence type="ECO:0000256" key="4">
    <source>
        <dbReference type="ARBA" id="ARBA00022679"/>
    </source>
</evidence>
<dbReference type="EMBL" id="VOFY01000014">
    <property type="protein sequence ID" value="KAA8586262.1"/>
    <property type="molecule type" value="Genomic_DNA"/>
</dbReference>
<reference evidence="12 13" key="1">
    <citation type="submission" date="2019-08" db="EMBL/GenBank/DDBJ databases">
        <title>A chromosome-level genome assembly, high-density linkage maps, and genome scans reveal the genomic architecture of hybrid incompatibilities underlying speciation via character displacement in darters (Percidae: Etheostominae).</title>
        <authorList>
            <person name="Moran R.L."/>
            <person name="Catchen J.M."/>
            <person name="Fuller R.C."/>
        </authorList>
    </citation>
    <scope>NUCLEOTIDE SEQUENCE [LARGE SCALE GENOMIC DNA]</scope>
    <source>
        <strain evidence="12">EspeVRDwgs_2016</strain>
        <tissue evidence="12">Muscle</tissue>
    </source>
</reference>
<dbReference type="InterPro" id="IPR001675">
    <property type="entry name" value="Glyco_trans_29"/>
</dbReference>
<dbReference type="InterPro" id="IPR038578">
    <property type="entry name" value="GT29-like_sf"/>
</dbReference>
<dbReference type="PANTHER" id="PTHR46032">
    <property type="entry name" value="ALPHA-2,3-SIALYLTRANSFERASE ST3GAL I ISOFORM X1"/>
    <property type="match status" value="1"/>
</dbReference>
<dbReference type="Proteomes" id="UP000327493">
    <property type="component" value="Chromosome 14"/>
</dbReference>
<sequence>MVPPIPDVLESRPDRCRTCAVVGNSGNLRRARYGPLIDFHDIIIRMNEGQTKGFEADVGTRTTHRIMYPESSVESIENTTHLVLAPFKTIDFVWLMEALTTRFKE</sequence>
<dbReference type="FunFam" id="3.90.1480.20:FF:000015">
    <property type="entry name" value="Lactosylceramide alpha-2,3-sialyltransferase"/>
    <property type="match status" value="1"/>
</dbReference>
<evidence type="ECO:0000256" key="8">
    <source>
        <dbReference type="ARBA" id="ARBA00023034"/>
    </source>
</evidence>
<dbReference type="AlphaFoldDB" id="A0A5J5CV57"/>
<evidence type="ECO:0000256" key="7">
    <source>
        <dbReference type="ARBA" id="ARBA00022989"/>
    </source>
</evidence>
<evidence type="ECO:0000256" key="5">
    <source>
        <dbReference type="ARBA" id="ARBA00022692"/>
    </source>
</evidence>
<comment type="subcellular location">
    <subcellularLocation>
        <location evidence="1">Golgi apparatus membrane</location>
        <topology evidence="1">Single-pass type II membrane protein</topology>
    </subcellularLocation>
</comment>
<protein>
    <recommendedName>
        <fullName evidence="14">ST3 beta-galactoside alpha-2,3-sialyltransferase 1</fullName>
    </recommendedName>
</protein>
<keyword evidence="9" id="KW-0472">Membrane</keyword>
<evidence type="ECO:0000256" key="2">
    <source>
        <dbReference type="ARBA" id="ARBA00006003"/>
    </source>
</evidence>
<keyword evidence="13" id="KW-1185">Reference proteome</keyword>
<comment type="similarity">
    <text evidence="2">Belongs to the glycosyltransferase 29 family.</text>
</comment>
<keyword evidence="6" id="KW-0735">Signal-anchor</keyword>
<dbReference type="GO" id="GO:0000139">
    <property type="term" value="C:Golgi membrane"/>
    <property type="evidence" value="ECO:0007669"/>
    <property type="project" value="UniProtKB-SubCell"/>
</dbReference>
<keyword evidence="7" id="KW-1133">Transmembrane helix</keyword>
<evidence type="ECO:0000256" key="9">
    <source>
        <dbReference type="ARBA" id="ARBA00023136"/>
    </source>
</evidence>
<evidence type="ECO:0008006" key="14">
    <source>
        <dbReference type="Google" id="ProtNLM"/>
    </source>
</evidence>
<evidence type="ECO:0000256" key="6">
    <source>
        <dbReference type="ARBA" id="ARBA00022968"/>
    </source>
</evidence>
<accession>A0A5J5CV57</accession>
<keyword evidence="8" id="KW-0333">Golgi apparatus</keyword>
<dbReference type="GO" id="GO:0003836">
    <property type="term" value="F:beta-galactoside (CMP) alpha-2,3-sialyltransferase activity"/>
    <property type="evidence" value="ECO:0007669"/>
    <property type="project" value="TreeGrafter"/>
</dbReference>
<evidence type="ECO:0000313" key="12">
    <source>
        <dbReference type="EMBL" id="KAA8586262.1"/>
    </source>
</evidence>
<dbReference type="Gene3D" id="3.90.1480.20">
    <property type="entry name" value="Glycosyl transferase family 29"/>
    <property type="match status" value="1"/>
</dbReference>
<evidence type="ECO:0000256" key="1">
    <source>
        <dbReference type="ARBA" id="ARBA00004323"/>
    </source>
</evidence>
<keyword evidence="11" id="KW-0325">Glycoprotein</keyword>
<evidence type="ECO:0000256" key="11">
    <source>
        <dbReference type="ARBA" id="ARBA00023180"/>
    </source>
</evidence>
<dbReference type="InterPro" id="IPR051757">
    <property type="entry name" value="Beta-gal_alpha2-3_sialyltrans"/>
</dbReference>
<comment type="caution">
    <text evidence="12">The sequence shown here is derived from an EMBL/GenBank/DDBJ whole genome shotgun (WGS) entry which is preliminary data.</text>
</comment>
<evidence type="ECO:0000256" key="10">
    <source>
        <dbReference type="ARBA" id="ARBA00023157"/>
    </source>
</evidence>
<keyword evidence="4" id="KW-0808">Transferase</keyword>
<dbReference type="PANTHER" id="PTHR46032:SF6">
    <property type="entry name" value="CMP-N-ACETYLNEURAMINATE-BETA-GALACTOSAMIDE-ALPHA-2,3-SIALYLTRANSFERASE 1"/>
    <property type="match status" value="1"/>
</dbReference>
<dbReference type="Pfam" id="PF00777">
    <property type="entry name" value="Glyco_transf_29"/>
    <property type="match status" value="1"/>
</dbReference>
<feature type="non-terminal residue" evidence="12">
    <location>
        <position position="105"/>
    </location>
</feature>
<gene>
    <name evidence="12" type="ORF">FQN60_007831</name>
</gene>
<dbReference type="GO" id="GO:0097503">
    <property type="term" value="P:sialylation"/>
    <property type="evidence" value="ECO:0007669"/>
    <property type="project" value="TreeGrafter"/>
</dbReference>
<evidence type="ECO:0000313" key="13">
    <source>
        <dbReference type="Proteomes" id="UP000327493"/>
    </source>
</evidence>